<sequence length="217" mass="24545">MLAHPGIVVAPGICDGISARCAIEAGFDCLYQRVKLLPLLRGWGKLIWLSLHQMTLSSPHQWISKFSMITCACPNIFLKQFRWTGNGSSHRHHYNMPRPVSQGCISGIKYRLNAVDIYLVKKIVSREEFVTRIRAAVIARDARLGNSNVVIIGRTDSTQVFGMDKGILRLDSCWMQGLMSTLWKASRLEDLNQPSRLSYRHHGYALSFYGGCKFVCR</sequence>
<dbReference type="Gene3D" id="3.20.20.60">
    <property type="entry name" value="Phosphoenolpyruvate-binding domains"/>
    <property type="match status" value="2"/>
</dbReference>
<dbReference type="OrthoDB" id="1923844at2759"/>
<dbReference type="PANTHER" id="PTHR42905:SF2">
    <property type="entry name" value="PHOSPHOENOLPYRUVATE CARBOXYLASE FAMILY PROTEIN"/>
    <property type="match status" value="1"/>
</dbReference>
<dbReference type="PANTHER" id="PTHR42905">
    <property type="entry name" value="PHOSPHOENOLPYRUVATE CARBOXYLASE"/>
    <property type="match status" value="1"/>
</dbReference>
<keyword evidence="2" id="KW-1185">Reference proteome</keyword>
<evidence type="ECO:0000313" key="2">
    <source>
        <dbReference type="Proteomes" id="UP000054166"/>
    </source>
</evidence>
<reference evidence="2" key="2">
    <citation type="submission" date="2015-01" db="EMBL/GenBank/DDBJ databases">
        <title>Evolutionary Origins and Diversification of the Mycorrhizal Mutualists.</title>
        <authorList>
            <consortium name="DOE Joint Genome Institute"/>
            <consortium name="Mycorrhizal Genomics Consortium"/>
            <person name="Kohler A."/>
            <person name="Kuo A."/>
            <person name="Nagy L.G."/>
            <person name="Floudas D."/>
            <person name="Copeland A."/>
            <person name="Barry K.W."/>
            <person name="Cichocki N."/>
            <person name="Veneault-Fourrey C."/>
            <person name="LaButti K."/>
            <person name="Lindquist E.A."/>
            <person name="Lipzen A."/>
            <person name="Lundell T."/>
            <person name="Morin E."/>
            <person name="Murat C."/>
            <person name="Riley R."/>
            <person name="Ohm R."/>
            <person name="Sun H."/>
            <person name="Tunlid A."/>
            <person name="Henrissat B."/>
            <person name="Grigoriev I.V."/>
            <person name="Hibbett D.S."/>
            <person name="Martin F."/>
        </authorList>
    </citation>
    <scope>NUCLEOTIDE SEQUENCE [LARGE SCALE GENOMIC DNA]</scope>
    <source>
        <strain evidence="2">F 1598</strain>
    </source>
</reference>
<dbReference type="AlphaFoldDB" id="A0A0C3BVS3"/>
<gene>
    <name evidence="1" type="ORF">PILCRDRAFT_502328</name>
</gene>
<dbReference type="GO" id="GO:0003824">
    <property type="term" value="F:catalytic activity"/>
    <property type="evidence" value="ECO:0007669"/>
    <property type="project" value="InterPro"/>
</dbReference>
<dbReference type="InParanoid" id="A0A0C3BVS3"/>
<dbReference type="EMBL" id="KN832999">
    <property type="protein sequence ID" value="KIM81477.1"/>
    <property type="molecule type" value="Genomic_DNA"/>
</dbReference>
<dbReference type="InterPro" id="IPR015813">
    <property type="entry name" value="Pyrv/PenolPyrv_kinase-like_dom"/>
</dbReference>
<dbReference type="SUPFAM" id="SSF51621">
    <property type="entry name" value="Phosphoenolpyruvate/pyruvate domain"/>
    <property type="match status" value="1"/>
</dbReference>
<dbReference type="InterPro" id="IPR040442">
    <property type="entry name" value="Pyrv_kinase-like_dom_sf"/>
</dbReference>
<organism evidence="1 2">
    <name type="scientific">Piloderma croceum (strain F 1598)</name>
    <dbReference type="NCBI Taxonomy" id="765440"/>
    <lineage>
        <taxon>Eukaryota</taxon>
        <taxon>Fungi</taxon>
        <taxon>Dikarya</taxon>
        <taxon>Basidiomycota</taxon>
        <taxon>Agaricomycotina</taxon>
        <taxon>Agaricomycetes</taxon>
        <taxon>Agaricomycetidae</taxon>
        <taxon>Atheliales</taxon>
        <taxon>Atheliaceae</taxon>
        <taxon>Piloderma</taxon>
    </lineage>
</organism>
<evidence type="ECO:0000313" key="1">
    <source>
        <dbReference type="EMBL" id="KIM81477.1"/>
    </source>
</evidence>
<dbReference type="STRING" id="765440.A0A0C3BVS3"/>
<name>A0A0C3BVS3_PILCF</name>
<accession>A0A0C3BVS3</accession>
<reference evidence="1 2" key="1">
    <citation type="submission" date="2014-04" db="EMBL/GenBank/DDBJ databases">
        <authorList>
            <consortium name="DOE Joint Genome Institute"/>
            <person name="Kuo A."/>
            <person name="Tarkka M."/>
            <person name="Buscot F."/>
            <person name="Kohler A."/>
            <person name="Nagy L.G."/>
            <person name="Floudas D."/>
            <person name="Copeland A."/>
            <person name="Barry K.W."/>
            <person name="Cichocki N."/>
            <person name="Veneault-Fourrey C."/>
            <person name="LaButti K."/>
            <person name="Lindquist E.A."/>
            <person name="Lipzen A."/>
            <person name="Lundell T."/>
            <person name="Morin E."/>
            <person name="Murat C."/>
            <person name="Sun H."/>
            <person name="Tunlid A."/>
            <person name="Henrissat B."/>
            <person name="Grigoriev I.V."/>
            <person name="Hibbett D.S."/>
            <person name="Martin F."/>
            <person name="Nordberg H.P."/>
            <person name="Cantor M.N."/>
            <person name="Hua S.X."/>
        </authorList>
    </citation>
    <scope>NUCLEOTIDE SEQUENCE [LARGE SCALE GENOMIC DNA]</scope>
    <source>
        <strain evidence="1 2">F 1598</strain>
    </source>
</reference>
<dbReference type="Proteomes" id="UP000054166">
    <property type="component" value="Unassembled WGS sequence"/>
</dbReference>
<proteinExistence type="predicted"/>
<dbReference type="HOGENOM" id="CLU_1272718_0_0_1"/>
<protein>
    <submittedName>
        <fullName evidence="1">Uncharacterized protein</fullName>
    </submittedName>
</protein>